<dbReference type="Pfam" id="PF03807">
    <property type="entry name" value="F420_oxidored"/>
    <property type="match status" value="1"/>
</dbReference>
<keyword evidence="4" id="KW-1185">Reference proteome</keyword>
<sequence>MRIGILGTGNMAAALGGAWVDAAHEVVIGGRDPAKAAATAARIGAAGHGTLADAAGFGEAVLVAVPAGAVAEVIADVAGQLAGRTVIDCTNPLQPTADGLMLATTSITRSVPGAHLVKAFNLCHESIWRQRWPVYEGQRLVVPFCADDAGAVAVVDALVTSIGCAPAHCGGLVRAGYLEATAALAIGMWFAGAEPRWAFPAPAEA</sequence>
<dbReference type="InterPro" id="IPR051267">
    <property type="entry name" value="STEAP_metalloreductase"/>
</dbReference>
<accession>A0ABV9WG87</accession>
<dbReference type="EMBL" id="JBHSIU010000105">
    <property type="protein sequence ID" value="MFC5006640.1"/>
    <property type="molecule type" value="Genomic_DNA"/>
</dbReference>
<dbReference type="InterPro" id="IPR028939">
    <property type="entry name" value="P5C_Rdtase_cat_N"/>
</dbReference>
<keyword evidence="1" id="KW-0560">Oxidoreductase</keyword>
<comment type="caution">
    <text evidence="3">The sequence shown here is derived from an EMBL/GenBank/DDBJ whole genome shotgun (WGS) entry which is preliminary data.</text>
</comment>
<proteinExistence type="predicted"/>
<organism evidence="3 4">
    <name type="scientific">Dactylosporangium cerinum</name>
    <dbReference type="NCBI Taxonomy" id="1434730"/>
    <lineage>
        <taxon>Bacteria</taxon>
        <taxon>Bacillati</taxon>
        <taxon>Actinomycetota</taxon>
        <taxon>Actinomycetes</taxon>
        <taxon>Micromonosporales</taxon>
        <taxon>Micromonosporaceae</taxon>
        <taxon>Dactylosporangium</taxon>
    </lineage>
</organism>
<dbReference type="Gene3D" id="3.40.50.720">
    <property type="entry name" value="NAD(P)-binding Rossmann-like Domain"/>
    <property type="match status" value="1"/>
</dbReference>
<feature type="domain" description="Pyrroline-5-carboxylate reductase catalytic N-terminal" evidence="2">
    <location>
        <begin position="2"/>
        <end position="92"/>
    </location>
</feature>
<reference evidence="4" key="1">
    <citation type="journal article" date="2019" name="Int. J. Syst. Evol. Microbiol.">
        <title>The Global Catalogue of Microorganisms (GCM) 10K type strain sequencing project: providing services to taxonomists for standard genome sequencing and annotation.</title>
        <authorList>
            <consortium name="The Broad Institute Genomics Platform"/>
            <consortium name="The Broad Institute Genome Sequencing Center for Infectious Disease"/>
            <person name="Wu L."/>
            <person name="Ma J."/>
        </authorList>
    </citation>
    <scope>NUCLEOTIDE SEQUENCE [LARGE SCALE GENOMIC DNA]</scope>
    <source>
        <strain evidence="4">CGMCC 4.7152</strain>
    </source>
</reference>
<dbReference type="InterPro" id="IPR036291">
    <property type="entry name" value="NAD(P)-bd_dom_sf"/>
</dbReference>
<dbReference type="RefSeq" id="WP_380127271.1">
    <property type="nucleotide sequence ID" value="NZ_JBHSIU010000105.1"/>
</dbReference>
<dbReference type="Proteomes" id="UP001595912">
    <property type="component" value="Unassembled WGS sequence"/>
</dbReference>
<protein>
    <submittedName>
        <fullName evidence="3">NADPH-dependent F420 reductase</fullName>
    </submittedName>
</protein>
<dbReference type="SUPFAM" id="SSF51735">
    <property type="entry name" value="NAD(P)-binding Rossmann-fold domains"/>
    <property type="match status" value="1"/>
</dbReference>
<dbReference type="PANTHER" id="PTHR14239">
    <property type="entry name" value="DUDULIN-RELATED"/>
    <property type="match status" value="1"/>
</dbReference>
<evidence type="ECO:0000259" key="2">
    <source>
        <dbReference type="Pfam" id="PF03807"/>
    </source>
</evidence>
<gene>
    <name evidence="3" type="ORF">ACFPIJ_53630</name>
</gene>
<evidence type="ECO:0000313" key="4">
    <source>
        <dbReference type="Proteomes" id="UP001595912"/>
    </source>
</evidence>
<dbReference type="PANTHER" id="PTHR14239:SF10">
    <property type="entry name" value="REDUCTASE"/>
    <property type="match status" value="1"/>
</dbReference>
<evidence type="ECO:0000313" key="3">
    <source>
        <dbReference type="EMBL" id="MFC5006640.1"/>
    </source>
</evidence>
<evidence type="ECO:0000256" key="1">
    <source>
        <dbReference type="ARBA" id="ARBA00023002"/>
    </source>
</evidence>
<name>A0ABV9WG87_9ACTN</name>